<evidence type="ECO:0000313" key="2">
    <source>
        <dbReference type="EMBL" id="CAG5038303.1"/>
    </source>
</evidence>
<protein>
    <submittedName>
        <fullName evidence="2">(apollo) hypothetical protein</fullName>
    </submittedName>
</protein>
<dbReference type="OrthoDB" id="6776127at2759"/>
<feature type="compositionally biased region" description="Acidic residues" evidence="1">
    <location>
        <begin position="28"/>
        <end position="44"/>
    </location>
</feature>
<dbReference type="EMBL" id="CAJQZP010001306">
    <property type="protein sequence ID" value="CAG5038303.1"/>
    <property type="molecule type" value="Genomic_DNA"/>
</dbReference>
<feature type="region of interest" description="Disordered" evidence="1">
    <location>
        <begin position="27"/>
        <end position="57"/>
    </location>
</feature>
<evidence type="ECO:0000313" key="3">
    <source>
        <dbReference type="Proteomes" id="UP000691718"/>
    </source>
</evidence>
<comment type="caution">
    <text evidence="2">The sequence shown here is derived from an EMBL/GenBank/DDBJ whole genome shotgun (WGS) entry which is preliminary data.</text>
</comment>
<dbReference type="Proteomes" id="UP000691718">
    <property type="component" value="Unassembled WGS sequence"/>
</dbReference>
<organism evidence="2 3">
    <name type="scientific">Parnassius apollo</name>
    <name type="common">Apollo butterfly</name>
    <name type="synonym">Papilio apollo</name>
    <dbReference type="NCBI Taxonomy" id="110799"/>
    <lineage>
        <taxon>Eukaryota</taxon>
        <taxon>Metazoa</taxon>
        <taxon>Ecdysozoa</taxon>
        <taxon>Arthropoda</taxon>
        <taxon>Hexapoda</taxon>
        <taxon>Insecta</taxon>
        <taxon>Pterygota</taxon>
        <taxon>Neoptera</taxon>
        <taxon>Endopterygota</taxon>
        <taxon>Lepidoptera</taxon>
        <taxon>Glossata</taxon>
        <taxon>Ditrysia</taxon>
        <taxon>Papilionoidea</taxon>
        <taxon>Papilionidae</taxon>
        <taxon>Parnassiinae</taxon>
        <taxon>Parnassini</taxon>
        <taxon>Parnassius</taxon>
        <taxon>Parnassius</taxon>
    </lineage>
</organism>
<proteinExistence type="predicted"/>
<gene>
    <name evidence="2" type="ORF">PAPOLLO_LOCUS21329</name>
</gene>
<evidence type="ECO:0000256" key="1">
    <source>
        <dbReference type="SAM" id="MobiDB-lite"/>
    </source>
</evidence>
<name>A0A8S3XRW6_PARAO</name>
<sequence>MLKVKKERKKEIFHRSSIADLNYHIEDNDLSSDSDETVEENEEENISRKSNQFTRKRKMQPELWKSNVAKRLRNAGKEYVGKNNKVIRERRLGPGCTEKCKLKCNTKLDDETRRHILTHIVNYLICTVKELL</sequence>
<dbReference type="AlphaFoldDB" id="A0A8S3XRW6"/>
<keyword evidence="3" id="KW-1185">Reference proteome</keyword>
<accession>A0A8S3XRW6</accession>
<reference evidence="2" key="1">
    <citation type="submission" date="2021-04" db="EMBL/GenBank/DDBJ databases">
        <authorList>
            <person name="Tunstrom K."/>
        </authorList>
    </citation>
    <scope>NUCLEOTIDE SEQUENCE</scope>
</reference>